<dbReference type="Proteomes" id="UP000823749">
    <property type="component" value="Chromosome 2"/>
</dbReference>
<proteinExistence type="predicted"/>
<evidence type="ECO:0000313" key="1">
    <source>
        <dbReference type="EMBL" id="KAG5562950.1"/>
    </source>
</evidence>
<accession>A0AAV6LE23</accession>
<reference evidence="1" key="1">
    <citation type="submission" date="2020-08" db="EMBL/GenBank/DDBJ databases">
        <title>Plant Genome Project.</title>
        <authorList>
            <person name="Zhang R.-G."/>
        </authorList>
    </citation>
    <scope>NUCLEOTIDE SEQUENCE</scope>
    <source>
        <strain evidence="1">WSP0</strain>
        <tissue evidence="1">Leaf</tissue>
    </source>
</reference>
<gene>
    <name evidence="1" type="ORF">RHGRI_005627</name>
</gene>
<dbReference type="AlphaFoldDB" id="A0AAV6LE23"/>
<evidence type="ECO:0000313" key="2">
    <source>
        <dbReference type="Proteomes" id="UP000823749"/>
    </source>
</evidence>
<comment type="caution">
    <text evidence="1">The sequence shown here is derived from an EMBL/GenBank/DDBJ whole genome shotgun (WGS) entry which is preliminary data.</text>
</comment>
<name>A0AAV6LE23_9ERIC</name>
<sequence>MDAWDYIDKHYGTPSLTEQGRIEQCHKEQTTEDWEKGVDPSWLDELLVKYPENDYHGLGTQDYAEYCQRKQLNSSSFEARPPQQFNSEEALPEVNMITEVRLEEETIWGFDPDAGTPEERKAVEKARHDYRKNRSWVRPSGDVLVRMQLSRAKSSDHLGFVPPATNRNFLANEWTTILR</sequence>
<organism evidence="1 2">
    <name type="scientific">Rhododendron griersonianum</name>
    <dbReference type="NCBI Taxonomy" id="479676"/>
    <lineage>
        <taxon>Eukaryota</taxon>
        <taxon>Viridiplantae</taxon>
        <taxon>Streptophyta</taxon>
        <taxon>Embryophyta</taxon>
        <taxon>Tracheophyta</taxon>
        <taxon>Spermatophyta</taxon>
        <taxon>Magnoliopsida</taxon>
        <taxon>eudicotyledons</taxon>
        <taxon>Gunneridae</taxon>
        <taxon>Pentapetalae</taxon>
        <taxon>asterids</taxon>
        <taxon>Ericales</taxon>
        <taxon>Ericaceae</taxon>
        <taxon>Ericoideae</taxon>
        <taxon>Rhodoreae</taxon>
        <taxon>Rhododendron</taxon>
    </lineage>
</organism>
<dbReference type="EMBL" id="JACTNZ010000002">
    <property type="protein sequence ID" value="KAG5562950.1"/>
    <property type="molecule type" value="Genomic_DNA"/>
</dbReference>
<protein>
    <submittedName>
        <fullName evidence="1">Uncharacterized protein</fullName>
    </submittedName>
</protein>
<keyword evidence="2" id="KW-1185">Reference proteome</keyword>